<evidence type="ECO:0000313" key="11">
    <source>
        <dbReference type="Proteomes" id="UP001183615"/>
    </source>
</evidence>
<evidence type="ECO:0000256" key="3">
    <source>
        <dbReference type="ARBA" id="ARBA00022679"/>
    </source>
</evidence>
<dbReference type="Proteomes" id="UP001183615">
    <property type="component" value="Unassembled WGS sequence"/>
</dbReference>
<sequence length="463" mass="48921">MTMEGTIGARPAAVGPPRGPQPAPPPPRRGRVPRRRGAGRLLAADLAAVAALAAAAPAAAPVGPAVLALLTGLNAAAGLYRPPPAATALDELPRLLGHAALAWCAAEILLGVAGSPAALLLLLAAQTVLSAAARAVAHHLGRRAARARPRSALVVGTGRTARRVAAVLAQHPEYGMRPVGMVGPVPQRLPEASPLPVLTSPRDVSRAIVRNAVSDAVFTRPPEGSLLRLFQAHGCTVWLVGAEPSAAGPAAARGHLWGFACLRIAPPPGRRAARLAKRVLDVAVAAVALPAAAPLLALCALAVRLTDGPGVLFRQTRVGEDGRPFVMLKFRTLRPADGLEAATRWSIADDPRLTRTGRLLRRTSLDELPQLWNVLRGDMSLVGPRPERPHFVERFSRAHPGYADRHRMPAGLTGLAQVSGLRGDTSIEDRTRFDNLYIDTWSLWRDVQIMLRTTALCFRAGRG</sequence>
<keyword evidence="6 8" id="KW-0472">Membrane</keyword>
<dbReference type="PANTHER" id="PTHR30576:SF0">
    <property type="entry name" value="UNDECAPRENYL-PHOSPHATE N-ACETYLGALACTOSAMINYL 1-PHOSPHATE TRANSFERASE-RELATED"/>
    <property type="match status" value="1"/>
</dbReference>
<evidence type="ECO:0000256" key="5">
    <source>
        <dbReference type="ARBA" id="ARBA00022989"/>
    </source>
</evidence>
<comment type="subcellular location">
    <subcellularLocation>
        <location evidence="1">Membrane</location>
        <topology evidence="1">Multi-pass membrane protein</topology>
    </subcellularLocation>
</comment>
<protein>
    <submittedName>
        <fullName evidence="10">Exopolysaccharide biosynthesis polyprenyl glycosylphosphotransferase</fullName>
    </submittedName>
</protein>
<evidence type="ECO:0000256" key="2">
    <source>
        <dbReference type="ARBA" id="ARBA00006464"/>
    </source>
</evidence>
<keyword evidence="3" id="KW-0808">Transferase</keyword>
<proteinExistence type="inferred from homology"/>
<accession>A0ABU2SAF0</accession>
<feature type="region of interest" description="Disordered" evidence="7">
    <location>
        <begin position="1"/>
        <end position="34"/>
    </location>
</feature>
<comment type="caution">
    <text evidence="10">The sequence shown here is derived from an EMBL/GenBank/DDBJ whole genome shotgun (WGS) entry which is preliminary data.</text>
</comment>
<organism evidence="10 11">
    <name type="scientific">Streptomyces johnsoniae</name>
    <dbReference type="NCBI Taxonomy" id="3075532"/>
    <lineage>
        <taxon>Bacteria</taxon>
        <taxon>Bacillati</taxon>
        <taxon>Actinomycetota</taxon>
        <taxon>Actinomycetes</taxon>
        <taxon>Kitasatosporales</taxon>
        <taxon>Streptomycetaceae</taxon>
        <taxon>Streptomyces</taxon>
    </lineage>
</organism>
<dbReference type="EMBL" id="JAVREV010000016">
    <property type="protein sequence ID" value="MDT0445930.1"/>
    <property type="molecule type" value="Genomic_DNA"/>
</dbReference>
<evidence type="ECO:0000256" key="8">
    <source>
        <dbReference type="SAM" id="Phobius"/>
    </source>
</evidence>
<evidence type="ECO:0000313" key="10">
    <source>
        <dbReference type="EMBL" id="MDT0445930.1"/>
    </source>
</evidence>
<feature type="domain" description="Bacterial sugar transferase" evidence="9">
    <location>
        <begin position="277"/>
        <end position="457"/>
    </location>
</feature>
<keyword evidence="4 8" id="KW-0812">Transmembrane</keyword>
<dbReference type="NCBIfam" id="TIGR03025">
    <property type="entry name" value="EPS_sugtrans"/>
    <property type="match status" value="1"/>
</dbReference>
<reference evidence="11" key="1">
    <citation type="submission" date="2023-07" db="EMBL/GenBank/DDBJ databases">
        <title>30 novel species of actinomycetes from the DSMZ collection.</title>
        <authorList>
            <person name="Nouioui I."/>
        </authorList>
    </citation>
    <scope>NUCLEOTIDE SEQUENCE [LARGE SCALE GENOMIC DNA]</scope>
    <source>
        <strain evidence="11">DSM 41886</strain>
    </source>
</reference>
<evidence type="ECO:0000256" key="7">
    <source>
        <dbReference type="SAM" id="MobiDB-lite"/>
    </source>
</evidence>
<dbReference type="RefSeq" id="WP_311620111.1">
    <property type="nucleotide sequence ID" value="NZ_JAVREV010000016.1"/>
</dbReference>
<keyword evidence="11" id="KW-1185">Reference proteome</keyword>
<dbReference type="PANTHER" id="PTHR30576">
    <property type="entry name" value="COLANIC BIOSYNTHESIS UDP-GLUCOSE LIPID CARRIER TRANSFERASE"/>
    <property type="match status" value="1"/>
</dbReference>
<dbReference type="Pfam" id="PF02397">
    <property type="entry name" value="Bac_transf"/>
    <property type="match status" value="1"/>
</dbReference>
<comment type="similarity">
    <text evidence="2">Belongs to the bacterial sugar transferase family.</text>
</comment>
<evidence type="ECO:0000256" key="1">
    <source>
        <dbReference type="ARBA" id="ARBA00004141"/>
    </source>
</evidence>
<name>A0ABU2SAF0_9ACTN</name>
<gene>
    <name evidence="10" type="ORF">RM779_25530</name>
</gene>
<evidence type="ECO:0000259" key="9">
    <source>
        <dbReference type="Pfam" id="PF02397"/>
    </source>
</evidence>
<feature type="transmembrane region" description="Helical" evidence="8">
    <location>
        <begin position="38"/>
        <end position="56"/>
    </location>
</feature>
<evidence type="ECO:0000256" key="4">
    <source>
        <dbReference type="ARBA" id="ARBA00022692"/>
    </source>
</evidence>
<feature type="compositionally biased region" description="Pro residues" evidence="7">
    <location>
        <begin position="17"/>
        <end position="27"/>
    </location>
</feature>
<keyword evidence="5 8" id="KW-1133">Transmembrane helix</keyword>
<dbReference type="InterPro" id="IPR017475">
    <property type="entry name" value="EPS_sugar_tfrase"/>
</dbReference>
<feature type="transmembrane region" description="Helical" evidence="8">
    <location>
        <begin position="279"/>
        <end position="303"/>
    </location>
</feature>
<evidence type="ECO:0000256" key="6">
    <source>
        <dbReference type="ARBA" id="ARBA00023136"/>
    </source>
</evidence>
<dbReference type="InterPro" id="IPR003362">
    <property type="entry name" value="Bact_transf"/>
</dbReference>